<reference evidence="2 3" key="1">
    <citation type="submission" date="2018-10" db="EMBL/GenBank/DDBJ databases">
        <title>Ulvibacterium marinum gen. nov., sp. nov., a novel marine bacterium of the family Flavobacteriaceae, isolated from a culture of the green alga Ulva prolifera.</title>
        <authorList>
            <person name="Zhang Z."/>
        </authorList>
    </citation>
    <scope>NUCLEOTIDE SEQUENCE [LARGE SCALE GENOMIC DNA]</scope>
    <source>
        <strain evidence="2 3">CCMM003</strain>
    </source>
</reference>
<organism evidence="2 3">
    <name type="scientific">Ulvibacterium marinum</name>
    <dbReference type="NCBI Taxonomy" id="2419782"/>
    <lineage>
        <taxon>Bacteria</taxon>
        <taxon>Pseudomonadati</taxon>
        <taxon>Bacteroidota</taxon>
        <taxon>Flavobacteriia</taxon>
        <taxon>Flavobacteriales</taxon>
        <taxon>Flavobacteriaceae</taxon>
        <taxon>Ulvibacterium</taxon>
    </lineage>
</organism>
<dbReference type="EMBL" id="RBCJ01000006">
    <property type="protein sequence ID" value="RKN76994.1"/>
    <property type="molecule type" value="Genomic_DNA"/>
</dbReference>
<keyword evidence="1" id="KW-0472">Membrane</keyword>
<accession>A0A3B0BXG5</accession>
<dbReference type="GO" id="GO:0015097">
    <property type="term" value="F:mercury ion transmembrane transporter activity"/>
    <property type="evidence" value="ECO:0007669"/>
    <property type="project" value="InterPro"/>
</dbReference>
<feature type="transmembrane region" description="Helical" evidence="1">
    <location>
        <begin position="48"/>
        <end position="68"/>
    </location>
</feature>
<comment type="caution">
    <text evidence="2">The sequence shown here is derived from an EMBL/GenBank/DDBJ whole genome shotgun (WGS) entry which is preliminary data.</text>
</comment>
<sequence>MDTLWLRSKSDLIGAFASGLCLVHCLATPVFFIAHANMGLHAKVHPSWWGFMDIAFLLLSFLAVYWSAKKTSKKWIAYTFWILWGLLTIFIANEKLVLWHLAEEIVYLPTVGLILLHFYNRRYCHCEDSNCCTEH</sequence>
<evidence type="ECO:0000313" key="2">
    <source>
        <dbReference type="EMBL" id="RKN76994.1"/>
    </source>
</evidence>
<feature type="transmembrane region" description="Helical" evidence="1">
    <location>
        <begin position="98"/>
        <end position="119"/>
    </location>
</feature>
<dbReference type="GO" id="GO:0016020">
    <property type="term" value="C:membrane"/>
    <property type="evidence" value="ECO:0007669"/>
    <property type="project" value="InterPro"/>
</dbReference>
<feature type="transmembrane region" description="Helical" evidence="1">
    <location>
        <begin position="75"/>
        <end position="92"/>
    </location>
</feature>
<dbReference type="Pfam" id="PF03203">
    <property type="entry name" value="MerC"/>
    <property type="match status" value="1"/>
</dbReference>
<dbReference type="Proteomes" id="UP000276603">
    <property type="component" value="Unassembled WGS sequence"/>
</dbReference>
<keyword evidence="1" id="KW-1133">Transmembrane helix</keyword>
<dbReference type="OrthoDB" id="1274419at2"/>
<dbReference type="RefSeq" id="WP_120714340.1">
    <property type="nucleotide sequence ID" value="NZ_CANMKH010000014.1"/>
</dbReference>
<dbReference type="AlphaFoldDB" id="A0A3B0BXG5"/>
<proteinExistence type="predicted"/>
<name>A0A3B0BXG5_9FLAO</name>
<dbReference type="InterPro" id="IPR004891">
    <property type="entry name" value="Mercury-R_MerC"/>
</dbReference>
<keyword evidence="1" id="KW-0812">Transmembrane</keyword>
<gene>
    <name evidence="2" type="ORF">D7Z94_24785</name>
</gene>
<evidence type="ECO:0000313" key="3">
    <source>
        <dbReference type="Proteomes" id="UP000276603"/>
    </source>
</evidence>
<feature type="transmembrane region" description="Helical" evidence="1">
    <location>
        <begin position="12"/>
        <end position="36"/>
    </location>
</feature>
<evidence type="ECO:0000256" key="1">
    <source>
        <dbReference type="SAM" id="Phobius"/>
    </source>
</evidence>
<keyword evidence="3" id="KW-1185">Reference proteome</keyword>
<protein>
    <submittedName>
        <fullName evidence="2">MerC domain-containing protein</fullName>
    </submittedName>
</protein>